<feature type="domain" description="Transcription regulator TrmB N-terminal" evidence="1">
    <location>
        <begin position="12"/>
        <end position="76"/>
    </location>
</feature>
<dbReference type="InterPro" id="IPR011991">
    <property type="entry name" value="ArsR-like_HTH"/>
</dbReference>
<dbReference type="PANTHER" id="PTHR34293:SF1">
    <property type="entry name" value="HTH-TYPE TRANSCRIPTIONAL REGULATOR TRMBL2"/>
    <property type="match status" value="1"/>
</dbReference>
<dbReference type="PANTHER" id="PTHR34293">
    <property type="entry name" value="HTH-TYPE TRANSCRIPTIONAL REGULATOR TRMBL2"/>
    <property type="match status" value="1"/>
</dbReference>
<dbReference type="SUPFAM" id="SSF46785">
    <property type="entry name" value="Winged helix' DNA-binding domain"/>
    <property type="match status" value="1"/>
</dbReference>
<organism evidence="2 3">
    <name type="scientific">Candidatus Magasanikbacteria bacterium GW2011_GWA2_56_11</name>
    <dbReference type="NCBI Taxonomy" id="1619044"/>
    <lineage>
        <taxon>Bacteria</taxon>
        <taxon>Candidatus Magasanikiibacteriota</taxon>
    </lineage>
</organism>
<reference evidence="2 3" key="1">
    <citation type="journal article" date="2015" name="Nature">
        <title>rRNA introns, odd ribosomes, and small enigmatic genomes across a large radiation of phyla.</title>
        <authorList>
            <person name="Brown C.T."/>
            <person name="Hug L.A."/>
            <person name="Thomas B.C."/>
            <person name="Sharon I."/>
            <person name="Castelle C.J."/>
            <person name="Singh A."/>
            <person name="Wilkins M.J."/>
            <person name="Williams K.H."/>
            <person name="Banfield J.F."/>
        </authorList>
    </citation>
    <scope>NUCLEOTIDE SEQUENCE [LARGE SCALE GENOMIC DNA]</scope>
</reference>
<dbReference type="STRING" id="1619044.UY92_C0010G0032"/>
<dbReference type="Proteomes" id="UP000033870">
    <property type="component" value="Unassembled WGS sequence"/>
</dbReference>
<evidence type="ECO:0000313" key="3">
    <source>
        <dbReference type="Proteomes" id="UP000033870"/>
    </source>
</evidence>
<dbReference type="InterPro" id="IPR036390">
    <property type="entry name" value="WH_DNA-bd_sf"/>
</dbReference>
<sequence length="252" mass="28774">MLPLPLLDALGALGLTPKQAGIYFACLESGPATVGRIAQRAGEKRTTAYSILQELTRQGLLKAAKSGNKYLFSPEKPAELLEKLEEKKEKIKGVLPFLNDKFLHDSPEPRLEMFTGRQIAKLFDRMLMSREKKLFMIRSDADKSDVIGREFHFGARRREKKISTQVLLPRDTKKLTRDQQYFANQRERQREVRLLPVGLDVTSDIFIFDSTVVTISPRDRIGFCVVNQDFAAFMKGVFNMLWGISQSTFARR</sequence>
<dbReference type="Gene3D" id="1.10.10.10">
    <property type="entry name" value="Winged helix-like DNA-binding domain superfamily/Winged helix DNA-binding domain"/>
    <property type="match status" value="1"/>
</dbReference>
<protein>
    <submittedName>
        <fullName evidence="2">Transcriptional regulator, TrmB</fullName>
    </submittedName>
</protein>
<proteinExistence type="predicted"/>
<accession>A0A0G1YFX8</accession>
<dbReference type="InterPro" id="IPR002831">
    <property type="entry name" value="Tscrpt_reg_TrmB_N"/>
</dbReference>
<dbReference type="InterPro" id="IPR036388">
    <property type="entry name" value="WH-like_DNA-bd_sf"/>
</dbReference>
<dbReference type="AlphaFoldDB" id="A0A0G1YFX8"/>
<name>A0A0G1YFX8_9BACT</name>
<comment type="caution">
    <text evidence="2">The sequence shown here is derived from an EMBL/GenBank/DDBJ whole genome shotgun (WGS) entry which is preliminary data.</text>
</comment>
<dbReference type="EMBL" id="LCRX01000010">
    <property type="protein sequence ID" value="KKW42116.1"/>
    <property type="molecule type" value="Genomic_DNA"/>
</dbReference>
<evidence type="ECO:0000313" key="2">
    <source>
        <dbReference type="EMBL" id="KKW42116.1"/>
    </source>
</evidence>
<evidence type="ECO:0000259" key="1">
    <source>
        <dbReference type="Pfam" id="PF01978"/>
    </source>
</evidence>
<gene>
    <name evidence="2" type="ORF">UY92_C0010G0032</name>
</gene>
<dbReference type="InterPro" id="IPR051797">
    <property type="entry name" value="TrmB-like"/>
</dbReference>
<dbReference type="Pfam" id="PF01978">
    <property type="entry name" value="TrmB"/>
    <property type="match status" value="1"/>
</dbReference>
<dbReference type="CDD" id="cd00090">
    <property type="entry name" value="HTH_ARSR"/>
    <property type="match status" value="1"/>
</dbReference>